<dbReference type="InterPro" id="IPR008407">
    <property type="entry name" value="Brnchd-chn_aa_trnsp_AzlD"/>
</dbReference>
<dbReference type="Proteomes" id="UP000831786">
    <property type="component" value="Chromosome"/>
</dbReference>
<dbReference type="EMBL" id="CP095045">
    <property type="protein sequence ID" value="UOQ58252.1"/>
    <property type="molecule type" value="Genomic_DNA"/>
</dbReference>
<keyword evidence="1" id="KW-0812">Transmembrane</keyword>
<proteinExistence type="predicted"/>
<gene>
    <name evidence="2" type="ORF">MUN78_05250</name>
</gene>
<feature type="transmembrane region" description="Helical" evidence="1">
    <location>
        <begin position="12"/>
        <end position="35"/>
    </location>
</feature>
<evidence type="ECO:0000313" key="2">
    <source>
        <dbReference type="EMBL" id="UOQ58252.1"/>
    </source>
</evidence>
<evidence type="ECO:0000313" key="3">
    <source>
        <dbReference type="Proteomes" id="UP000831786"/>
    </source>
</evidence>
<keyword evidence="3" id="KW-1185">Reference proteome</keyword>
<protein>
    <submittedName>
        <fullName evidence="2">AzlD domain-containing protein</fullName>
    </submittedName>
</protein>
<accession>A0ABY4FPQ9</accession>
<feature type="transmembrane region" description="Helical" evidence="1">
    <location>
        <begin position="47"/>
        <end position="69"/>
    </location>
</feature>
<feature type="transmembrane region" description="Helical" evidence="1">
    <location>
        <begin position="97"/>
        <end position="113"/>
    </location>
</feature>
<evidence type="ECO:0000256" key="1">
    <source>
        <dbReference type="SAM" id="Phobius"/>
    </source>
</evidence>
<dbReference type="PIRSF" id="PIRSF003203">
    <property type="entry name" value="AzlD"/>
    <property type="match status" value="1"/>
</dbReference>
<dbReference type="Pfam" id="PF05437">
    <property type="entry name" value="AzlD"/>
    <property type="match status" value="1"/>
</dbReference>
<reference evidence="2 3" key="1">
    <citation type="submission" date="2022-04" db="EMBL/GenBank/DDBJ databases">
        <title>Leucobacter sp. isolated from rhizosphere of garlic.</title>
        <authorList>
            <person name="Won M."/>
            <person name="Lee C.-M."/>
            <person name="Woen H.-Y."/>
            <person name="Kwon S.-W."/>
        </authorList>
    </citation>
    <scope>NUCLEOTIDE SEQUENCE [LARGE SCALE GENOMIC DNA]</scope>
    <source>
        <strain evidence="2 3">H21R-40</strain>
    </source>
</reference>
<keyword evidence="1" id="KW-0472">Membrane</keyword>
<feature type="transmembrane region" description="Helical" evidence="1">
    <location>
        <begin position="75"/>
        <end position="92"/>
    </location>
</feature>
<name>A0ABY4FPQ9_9MICO</name>
<keyword evidence="1" id="KW-1133">Transmembrane helix</keyword>
<dbReference type="RefSeq" id="WP_244729285.1">
    <property type="nucleotide sequence ID" value="NZ_CP095045.1"/>
</dbReference>
<organism evidence="2 3">
    <name type="scientific">Leucobacter allii</name>
    <dbReference type="NCBI Taxonomy" id="2932247"/>
    <lineage>
        <taxon>Bacteria</taxon>
        <taxon>Bacillati</taxon>
        <taxon>Actinomycetota</taxon>
        <taxon>Actinomycetes</taxon>
        <taxon>Micrococcales</taxon>
        <taxon>Microbacteriaceae</taxon>
        <taxon>Leucobacter</taxon>
    </lineage>
</organism>
<sequence>MSVALAAPSTGYVIAAIAVAGLITLALRALPFAALKPLRKSRFVQSLGRWMPAGILLILAVVVLGGELAGRPERVWPVVIATGVTVAVHLLARRRALLSIAAGTACYVLLLAVW</sequence>